<keyword evidence="4 8" id="KW-0812">Transmembrane</keyword>
<protein>
    <submittedName>
        <fullName evidence="12">TonB-dependent receptor</fullName>
    </submittedName>
</protein>
<keyword evidence="5 9" id="KW-0798">TonB box</keyword>
<evidence type="ECO:0000256" key="9">
    <source>
        <dbReference type="RuleBase" id="RU003357"/>
    </source>
</evidence>
<evidence type="ECO:0000256" key="2">
    <source>
        <dbReference type="ARBA" id="ARBA00022448"/>
    </source>
</evidence>
<keyword evidence="2 8" id="KW-0813">Transport</keyword>
<proteinExistence type="inferred from homology"/>
<dbReference type="Pfam" id="PF07715">
    <property type="entry name" value="Plug"/>
    <property type="match status" value="1"/>
</dbReference>
<organism evidence="12">
    <name type="scientific">Alvinella pompejana epibiont 6C6</name>
    <dbReference type="NCBI Taxonomy" id="244799"/>
    <lineage>
        <taxon>Bacteria</taxon>
        <taxon>Pseudomonadati</taxon>
        <taxon>Campylobacterota</taxon>
    </lineage>
</organism>
<dbReference type="SUPFAM" id="SSF56935">
    <property type="entry name" value="Porins"/>
    <property type="match status" value="1"/>
</dbReference>
<evidence type="ECO:0000256" key="6">
    <source>
        <dbReference type="ARBA" id="ARBA00023136"/>
    </source>
</evidence>
<keyword evidence="12" id="KW-0675">Receptor</keyword>
<dbReference type="GO" id="GO:0009279">
    <property type="term" value="C:cell outer membrane"/>
    <property type="evidence" value="ECO:0007669"/>
    <property type="project" value="UniProtKB-SubCell"/>
</dbReference>
<reference evidence="12" key="1">
    <citation type="journal article" date="2003" name="Appl. Environ. Microbiol.">
        <title>Evidence of chemolithoautotrophy in the bacterial community associated with Alvinella pompejana, a hydrothermal vent polychaete.</title>
        <authorList>
            <person name="Campbell B.J."/>
            <person name="Stein J.L."/>
            <person name="Cary S.C."/>
        </authorList>
    </citation>
    <scope>NUCLEOTIDE SEQUENCE</scope>
</reference>
<dbReference type="PROSITE" id="PS52016">
    <property type="entry name" value="TONB_DEPENDENT_REC_3"/>
    <property type="match status" value="1"/>
</dbReference>
<keyword evidence="7 8" id="KW-0998">Cell outer membrane</keyword>
<feature type="domain" description="TonB-dependent receptor plug" evidence="11">
    <location>
        <begin position="29"/>
        <end position="121"/>
    </location>
</feature>
<evidence type="ECO:0000259" key="11">
    <source>
        <dbReference type="Pfam" id="PF07715"/>
    </source>
</evidence>
<dbReference type="Pfam" id="PF00593">
    <property type="entry name" value="TonB_dep_Rec_b-barrel"/>
    <property type="match status" value="1"/>
</dbReference>
<evidence type="ECO:0000256" key="4">
    <source>
        <dbReference type="ARBA" id="ARBA00022692"/>
    </source>
</evidence>
<comment type="subcellular location">
    <subcellularLocation>
        <location evidence="1 8">Cell outer membrane</location>
        <topology evidence="1 8">Multi-pass membrane protein</topology>
    </subcellularLocation>
</comment>
<evidence type="ECO:0000256" key="8">
    <source>
        <dbReference type="PROSITE-ProRule" id="PRU01360"/>
    </source>
</evidence>
<dbReference type="PANTHER" id="PTHR30069:SF49">
    <property type="entry name" value="OUTER MEMBRANE PROTEIN C"/>
    <property type="match status" value="1"/>
</dbReference>
<evidence type="ECO:0000256" key="5">
    <source>
        <dbReference type="ARBA" id="ARBA00023077"/>
    </source>
</evidence>
<dbReference type="Gene3D" id="2.170.130.10">
    <property type="entry name" value="TonB-dependent receptor, plug domain"/>
    <property type="match status" value="1"/>
</dbReference>
<evidence type="ECO:0000256" key="7">
    <source>
        <dbReference type="ARBA" id="ARBA00023237"/>
    </source>
</evidence>
<dbReference type="InterPro" id="IPR037066">
    <property type="entry name" value="Plug_dom_sf"/>
</dbReference>
<evidence type="ECO:0000256" key="3">
    <source>
        <dbReference type="ARBA" id="ARBA00022452"/>
    </source>
</evidence>
<evidence type="ECO:0000313" key="12">
    <source>
        <dbReference type="EMBL" id="AAQ75140.1"/>
    </source>
</evidence>
<dbReference type="InterPro" id="IPR039426">
    <property type="entry name" value="TonB-dep_rcpt-like"/>
</dbReference>
<dbReference type="InterPro" id="IPR000531">
    <property type="entry name" value="Beta-barrel_TonB"/>
</dbReference>
<sequence>MKKIYLSLLLTTILYPNEELESIDVIEEATAQIVEDVSGEEIQNADLADSLQQNIADISIIRRSGVANDIILRGQTRDNINVIIDGAKIYGACVNRMDPPISHVITHAVDDIEVSEGGFDVENFGTLSGKVDVHTKKPSAGLRGELGANVGSFGYQGFSGTVEGGDKRFRFLITASTEESEQYEDGDGNDLATQLENYADSRGLKGYDYAPQYSGMDAYQKDMFMGKLFFNLTDNQELRFSYMGNRSDNVLYPSSKMDAIYDDSNLYNFEYIGKNLGSFSDRLNLQLYKSDVEHPMSTQYRVVGQEQYMTHKLTTDMRGAKLKNSKDGLTYGIDTSVRNWDGKYYMTMVKSGQSKMTGISIDDVDTQNLGFFVEKSFKVDSIEVSVGARYDDTSIDTKSPEKDRDYNGFSANIFASYMLPDRVKIFGGVGKSNRVPDARELYNTKYKKLDDGTMKRIVNGNPDLDQTQNYEIDFGFEKRFDSGKIKLTTFYSMLKDYIYYNGSKMANSFENIDAKIYGFSLTGGFLVGDSISISGGLAYKKGRKDDPLTKQSDRDLADISPLKLNASLNYDYDEQGYIQLSMVASSKWDTIDSDNGEQELAGYGVLNFKTSREFDNGVEVTFGVNNLLDKTYTTTNTYKDLILMTDNSDTMLINDMGRYIYLNAKYRFGY</sequence>
<keyword evidence="6 8" id="KW-0472">Membrane</keyword>
<comment type="similarity">
    <text evidence="8 9">Belongs to the TonB-dependent receptor family.</text>
</comment>
<keyword evidence="3 8" id="KW-1134">Transmembrane beta strand</keyword>
<dbReference type="GO" id="GO:0015344">
    <property type="term" value="F:siderophore uptake transmembrane transporter activity"/>
    <property type="evidence" value="ECO:0007669"/>
    <property type="project" value="TreeGrafter"/>
</dbReference>
<evidence type="ECO:0000256" key="1">
    <source>
        <dbReference type="ARBA" id="ARBA00004571"/>
    </source>
</evidence>
<dbReference type="GO" id="GO:0044718">
    <property type="term" value="P:siderophore transmembrane transport"/>
    <property type="evidence" value="ECO:0007669"/>
    <property type="project" value="TreeGrafter"/>
</dbReference>
<feature type="domain" description="TonB-dependent receptor-like beta-barrel" evidence="10">
    <location>
        <begin position="187"/>
        <end position="627"/>
    </location>
</feature>
<accession>Q6W3P1</accession>
<evidence type="ECO:0000259" key="10">
    <source>
        <dbReference type="Pfam" id="PF00593"/>
    </source>
</evidence>
<gene>
    <name evidence="12" type="primary">NT02AP0017</name>
</gene>
<dbReference type="InterPro" id="IPR036942">
    <property type="entry name" value="Beta-barrel_TonB_sf"/>
</dbReference>
<name>Q6W3P1_9BACT</name>
<dbReference type="InterPro" id="IPR012910">
    <property type="entry name" value="Plug_dom"/>
</dbReference>
<dbReference type="EMBL" id="AY312990">
    <property type="protein sequence ID" value="AAQ75140.1"/>
    <property type="molecule type" value="Genomic_DNA"/>
</dbReference>
<dbReference type="Gene3D" id="2.40.170.20">
    <property type="entry name" value="TonB-dependent receptor, beta-barrel domain"/>
    <property type="match status" value="1"/>
</dbReference>
<dbReference type="AlphaFoldDB" id="Q6W3P1"/>
<dbReference type="PANTHER" id="PTHR30069">
    <property type="entry name" value="TONB-DEPENDENT OUTER MEMBRANE RECEPTOR"/>
    <property type="match status" value="1"/>
</dbReference>